<proteinExistence type="predicted"/>
<protein>
    <submittedName>
        <fullName evidence="2">Uncharacterized protein</fullName>
    </submittedName>
</protein>
<accession>A0ABD0PTE0</accession>
<feature type="non-terminal residue" evidence="2">
    <location>
        <position position="112"/>
    </location>
</feature>
<organism evidence="2 3">
    <name type="scientific">Cirrhinus mrigala</name>
    <name type="common">Mrigala</name>
    <dbReference type="NCBI Taxonomy" id="683832"/>
    <lineage>
        <taxon>Eukaryota</taxon>
        <taxon>Metazoa</taxon>
        <taxon>Chordata</taxon>
        <taxon>Craniata</taxon>
        <taxon>Vertebrata</taxon>
        <taxon>Euteleostomi</taxon>
        <taxon>Actinopterygii</taxon>
        <taxon>Neopterygii</taxon>
        <taxon>Teleostei</taxon>
        <taxon>Ostariophysi</taxon>
        <taxon>Cypriniformes</taxon>
        <taxon>Cyprinidae</taxon>
        <taxon>Labeoninae</taxon>
        <taxon>Labeonini</taxon>
        <taxon>Cirrhinus</taxon>
    </lineage>
</organism>
<reference evidence="2 3" key="1">
    <citation type="submission" date="2024-05" db="EMBL/GenBank/DDBJ databases">
        <title>Genome sequencing and assembly of Indian major carp, Cirrhinus mrigala (Hamilton, 1822).</title>
        <authorList>
            <person name="Mohindra V."/>
            <person name="Chowdhury L.M."/>
            <person name="Lal K."/>
            <person name="Jena J.K."/>
        </authorList>
    </citation>
    <scope>NUCLEOTIDE SEQUENCE [LARGE SCALE GENOMIC DNA]</scope>
    <source>
        <strain evidence="2">CM1030</strain>
        <tissue evidence="2">Blood</tissue>
    </source>
</reference>
<dbReference type="AlphaFoldDB" id="A0ABD0PTE0"/>
<feature type="region of interest" description="Disordered" evidence="1">
    <location>
        <begin position="86"/>
        <end position="112"/>
    </location>
</feature>
<keyword evidence="3" id="KW-1185">Reference proteome</keyword>
<evidence type="ECO:0000256" key="1">
    <source>
        <dbReference type="SAM" id="MobiDB-lite"/>
    </source>
</evidence>
<feature type="compositionally biased region" description="Polar residues" evidence="1">
    <location>
        <begin position="100"/>
        <end position="112"/>
    </location>
</feature>
<feature type="region of interest" description="Disordered" evidence="1">
    <location>
        <begin position="48"/>
        <end position="72"/>
    </location>
</feature>
<evidence type="ECO:0000313" key="3">
    <source>
        <dbReference type="Proteomes" id="UP001529510"/>
    </source>
</evidence>
<sequence>MSNKVVQECHLWLNLSQICAADKAVENFAQQFSGVQKQMEAIKHILPRRDSLNTKPPAARSSSALAAGRGGSPLLRAPLSLFGGPRSVAEMGDPEMTGTLGDTNICTTRGIQ</sequence>
<dbReference type="Proteomes" id="UP001529510">
    <property type="component" value="Unassembled WGS sequence"/>
</dbReference>
<dbReference type="EMBL" id="JAMKFB020000013">
    <property type="protein sequence ID" value="KAL0177308.1"/>
    <property type="molecule type" value="Genomic_DNA"/>
</dbReference>
<evidence type="ECO:0000313" key="2">
    <source>
        <dbReference type="EMBL" id="KAL0177308.1"/>
    </source>
</evidence>
<comment type="caution">
    <text evidence="2">The sequence shown here is derived from an EMBL/GenBank/DDBJ whole genome shotgun (WGS) entry which is preliminary data.</text>
</comment>
<name>A0ABD0PTE0_CIRMR</name>
<feature type="compositionally biased region" description="Low complexity" evidence="1">
    <location>
        <begin position="56"/>
        <end position="72"/>
    </location>
</feature>
<gene>
    <name evidence="2" type="ORF">M9458_026202</name>
</gene>